<dbReference type="NCBIfam" id="TIGR01133">
    <property type="entry name" value="murG"/>
    <property type="match status" value="1"/>
</dbReference>
<keyword evidence="8 10" id="KW-0131">Cell cycle</keyword>
<evidence type="ECO:0000259" key="12">
    <source>
        <dbReference type="Pfam" id="PF04101"/>
    </source>
</evidence>
<evidence type="ECO:0000256" key="3">
    <source>
        <dbReference type="ARBA" id="ARBA00022676"/>
    </source>
</evidence>
<evidence type="ECO:0000256" key="4">
    <source>
        <dbReference type="ARBA" id="ARBA00022679"/>
    </source>
</evidence>
<gene>
    <name evidence="10 13" type="primary">murG</name>
    <name evidence="13" type="ORF">INQ84_02000</name>
</gene>
<dbReference type="PANTHER" id="PTHR21015">
    <property type="entry name" value="UDP-N-ACETYLGLUCOSAMINE--N-ACETYLMURAMYL-(PENTAPEPTIDE) PYROPHOSPHORYL-UNDECAPRENOL N-ACETYLGLUCOSAMINE TRANSFERASE 1"/>
    <property type="match status" value="1"/>
</dbReference>
<evidence type="ECO:0000256" key="2">
    <source>
        <dbReference type="ARBA" id="ARBA00022618"/>
    </source>
</evidence>
<dbReference type="InterPro" id="IPR006009">
    <property type="entry name" value="GlcNAc_MurG"/>
</dbReference>
<keyword evidence="4 10" id="KW-0808">Transferase</keyword>
<dbReference type="AlphaFoldDB" id="A0AAQ0EM09"/>
<feature type="domain" description="Glycosyltransferase family 28 N-terminal" evidence="11">
    <location>
        <begin position="7"/>
        <end position="141"/>
    </location>
</feature>
<dbReference type="Pfam" id="PF04101">
    <property type="entry name" value="Glyco_tran_28_C"/>
    <property type="match status" value="1"/>
</dbReference>
<comment type="function">
    <text evidence="10">Cell wall formation. Catalyzes the transfer of a GlcNAc subunit on undecaprenyl-pyrophosphoryl-MurNAc-pentapeptide (lipid intermediate I) to form undecaprenyl-pyrophosphoryl-MurNAc-(pentapeptide)GlcNAc (lipid intermediate II).</text>
</comment>
<dbReference type="GO" id="GO:0071555">
    <property type="term" value="P:cell wall organization"/>
    <property type="evidence" value="ECO:0007669"/>
    <property type="project" value="UniProtKB-KW"/>
</dbReference>
<feature type="binding site" evidence="10">
    <location>
        <position position="185"/>
    </location>
    <ligand>
        <name>UDP-N-acetyl-alpha-D-glucosamine</name>
        <dbReference type="ChEBI" id="CHEBI:57705"/>
    </ligand>
</feature>
<evidence type="ECO:0000259" key="11">
    <source>
        <dbReference type="Pfam" id="PF03033"/>
    </source>
</evidence>
<evidence type="ECO:0000256" key="6">
    <source>
        <dbReference type="ARBA" id="ARBA00022984"/>
    </source>
</evidence>
<comment type="subcellular location">
    <subcellularLocation>
        <location evidence="10">Cell membrane</location>
        <topology evidence="10">Peripheral membrane protein</topology>
        <orientation evidence="10">Cytoplasmic side</orientation>
    </subcellularLocation>
</comment>
<keyword evidence="5 10" id="KW-0133">Cell shape</keyword>
<evidence type="ECO:0000256" key="5">
    <source>
        <dbReference type="ARBA" id="ARBA00022960"/>
    </source>
</evidence>
<evidence type="ECO:0000256" key="7">
    <source>
        <dbReference type="ARBA" id="ARBA00023136"/>
    </source>
</evidence>
<evidence type="ECO:0000256" key="9">
    <source>
        <dbReference type="ARBA" id="ARBA00023316"/>
    </source>
</evidence>
<dbReference type="GO" id="GO:0005886">
    <property type="term" value="C:plasma membrane"/>
    <property type="evidence" value="ECO:0007669"/>
    <property type="project" value="UniProtKB-SubCell"/>
</dbReference>
<evidence type="ECO:0000256" key="8">
    <source>
        <dbReference type="ARBA" id="ARBA00023306"/>
    </source>
</evidence>
<proteinExistence type="inferred from homology"/>
<evidence type="ECO:0000313" key="13">
    <source>
        <dbReference type="EMBL" id="QYC74747.1"/>
    </source>
</evidence>
<evidence type="ECO:0000256" key="10">
    <source>
        <dbReference type="HAMAP-Rule" id="MF_00033"/>
    </source>
</evidence>
<organism evidence="13 14">
    <name type="scientific">Chlamydia suis</name>
    <dbReference type="NCBI Taxonomy" id="83559"/>
    <lineage>
        <taxon>Bacteria</taxon>
        <taxon>Pseudomonadati</taxon>
        <taxon>Chlamydiota</taxon>
        <taxon>Chlamydiia</taxon>
        <taxon>Chlamydiales</taxon>
        <taxon>Chlamydiaceae</taxon>
        <taxon>Chlamydia/Chlamydophila group</taxon>
        <taxon>Chlamydia</taxon>
    </lineage>
</organism>
<dbReference type="Gene3D" id="3.40.50.2000">
    <property type="entry name" value="Glycogen Phosphorylase B"/>
    <property type="match status" value="2"/>
</dbReference>
<evidence type="ECO:0000313" key="14">
    <source>
        <dbReference type="Proteomes" id="UP000825134"/>
    </source>
</evidence>
<comment type="pathway">
    <text evidence="10">Cell wall biogenesis; peptidoglycan biosynthesis.</text>
</comment>
<keyword evidence="6 10" id="KW-0573">Peptidoglycan synthesis</keyword>
<keyword evidence="2 10" id="KW-0132">Cell division</keyword>
<feature type="binding site" evidence="10">
    <location>
        <position position="124"/>
    </location>
    <ligand>
        <name>UDP-N-acetyl-alpha-D-glucosamine</name>
        <dbReference type="ChEBI" id="CHEBI:57705"/>
    </ligand>
</feature>
<dbReference type="HAMAP" id="MF_00033">
    <property type="entry name" value="MurG"/>
    <property type="match status" value="1"/>
</dbReference>
<protein>
    <recommendedName>
        <fullName evidence="10">UDP-N-acetylglucosamine--N-acetylmuramyl-(pentapeptide) pyrophosphoryl-undecaprenol N-acetylglucosamine transferase</fullName>
        <ecNumber evidence="10">2.4.1.227</ecNumber>
    </recommendedName>
    <alternativeName>
        <fullName evidence="10">Undecaprenyl-PP-MurNAc-pentapeptide-UDPGlcNAc GlcNAc transferase</fullName>
    </alternativeName>
</protein>
<dbReference type="SUPFAM" id="SSF53756">
    <property type="entry name" value="UDP-Glycosyltransferase/glycogen phosphorylase"/>
    <property type="match status" value="1"/>
</dbReference>
<feature type="binding site" evidence="10">
    <location>
        <position position="285"/>
    </location>
    <ligand>
        <name>UDP-N-acetyl-alpha-D-glucosamine</name>
        <dbReference type="ChEBI" id="CHEBI:57705"/>
    </ligand>
</feature>
<reference evidence="13" key="1">
    <citation type="journal article" date="2021" name="Front. Microbiol.">
        <title>Generation of Tetracycline and Rifamycin Resistant Chlamydia Suis Recombinants.</title>
        <authorList>
            <person name="Marti H."/>
            <person name="Bommana S."/>
            <person name="Read T.D."/>
            <person name="Pesch T."/>
            <person name="Prahauser B."/>
            <person name="Dean D."/>
            <person name="Borel N."/>
        </authorList>
    </citation>
    <scope>NUCLEOTIDE SEQUENCE</scope>
    <source>
        <strain evidence="13">208.1</strain>
    </source>
</reference>
<keyword evidence="7 10" id="KW-0472">Membrane</keyword>
<dbReference type="EC" id="2.4.1.227" evidence="10"/>
<comment type="similarity">
    <text evidence="10">Belongs to the glycosyltransferase 28 family. MurG subfamily.</text>
</comment>
<dbReference type="GO" id="GO:0050511">
    <property type="term" value="F:undecaprenyldiphospho-muramoylpentapeptide beta-N-acetylglucosaminyltransferase activity"/>
    <property type="evidence" value="ECO:0007669"/>
    <property type="project" value="UniProtKB-UniRule"/>
</dbReference>
<dbReference type="InterPro" id="IPR007235">
    <property type="entry name" value="Glyco_trans_28_C"/>
</dbReference>
<evidence type="ECO:0000256" key="1">
    <source>
        <dbReference type="ARBA" id="ARBA00022475"/>
    </source>
</evidence>
<comment type="catalytic activity">
    <reaction evidence="10">
        <text>di-trans,octa-cis-undecaprenyl diphospho-N-acetyl-alpha-D-muramoyl-L-alanyl-D-glutamyl-meso-2,6-diaminopimeloyl-D-alanyl-D-alanine + UDP-N-acetyl-alpha-D-glucosamine = di-trans,octa-cis-undecaprenyl diphospho-[N-acetyl-alpha-D-glucosaminyl-(1-&gt;4)]-N-acetyl-alpha-D-muramoyl-L-alanyl-D-glutamyl-meso-2,6-diaminopimeloyl-D-alanyl-D-alanine + UDP + H(+)</text>
        <dbReference type="Rhea" id="RHEA:31227"/>
        <dbReference type="ChEBI" id="CHEBI:15378"/>
        <dbReference type="ChEBI" id="CHEBI:57705"/>
        <dbReference type="ChEBI" id="CHEBI:58223"/>
        <dbReference type="ChEBI" id="CHEBI:61387"/>
        <dbReference type="ChEBI" id="CHEBI:61388"/>
        <dbReference type="EC" id="2.4.1.227"/>
    </reaction>
</comment>
<dbReference type="Pfam" id="PF03033">
    <property type="entry name" value="Glyco_transf_28"/>
    <property type="match status" value="1"/>
</dbReference>
<keyword evidence="9 10" id="KW-0961">Cell wall biogenesis/degradation</keyword>
<dbReference type="CDD" id="cd03785">
    <property type="entry name" value="GT28_MurG"/>
    <property type="match status" value="1"/>
</dbReference>
<dbReference type="Proteomes" id="UP000825134">
    <property type="component" value="Chromosome"/>
</dbReference>
<sequence>MKKINKVVLAVGGTGGHIIPALSARETFIKEKIEVLLLGNGLTSFLQKKSDVLYCDIPAGLPFSFRINKMVSEAKRLYQGYIAALQQITAFAPDVVIGFGSYHSLPAILASMRNRIPLFLHEQNIIPGKVNKLFSHFAKGVGVSFAAASEHFRCRAEEVFLPIREPSKPIAFPGAFPVICVVGGSQGAKILNDVVPRALADIRENYSDAYVYHIVGPKGDQHAVSSVYHDAGIKHTVTSFDHNMLGVLQASDLVIGRSGATIINELLWVQVPAILIPYPGAYGHQEANAKFFTQTVGGGSMILQKHLTEESLRKQVLLALDSATIENRRKALLAAQKKKSFKSLYQFICESL</sequence>
<dbReference type="PANTHER" id="PTHR21015:SF22">
    <property type="entry name" value="GLYCOSYLTRANSFERASE"/>
    <property type="match status" value="1"/>
</dbReference>
<keyword evidence="3 10" id="KW-0328">Glycosyltransferase</keyword>
<keyword evidence="1 10" id="KW-1003">Cell membrane</keyword>
<name>A0AAQ0EM09_9CHLA</name>
<dbReference type="InterPro" id="IPR004276">
    <property type="entry name" value="GlycoTrans_28_N"/>
</dbReference>
<dbReference type="GO" id="GO:0008360">
    <property type="term" value="P:regulation of cell shape"/>
    <property type="evidence" value="ECO:0007669"/>
    <property type="project" value="UniProtKB-KW"/>
</dbReference>
<dbReference type="GO" id="GO:0009252">
    <property type="term" value="P:peptidoglycan biosynthetic process"/>
    <property type="evidence" value="ECO:0007669"/>
    <property type="project" value="UniProtKB-UniRule"/>
</dbReference>
<comment type="caution">
    <text evidence="10">Lacks conserved residue(s) required for the propagation of feature annotation.</text>
</comment>
<feature type="binding site" evidence="10">
    <location>
        <position position="164"/>
    </location>
    <ligand>
        <name>UDP-N-acetyl-alpha-D-glucosamine</name>
        <dbReference type="ChEBI" id="CHEBI:57705"/>
    </ligand>
</feature>
<feature type="binding site" evidence="10">
    <location>
        <begin position="14"/>
        <end position="16"/>
    </location>
    <ligand>
        <name>UDP-N-acetyl-alpha-D-glucosamine</name>
        <dbReference type="ChEBI" id="CHEBI:57705"/>
    </ligand>
</feature>
<accession>A0AAQ0EM09</accession>
<dbReference type="GO" id="GO:0051301">
    <property type="term" value="P:cell division"/>
    <property type="evidence" value="ECO:0007669"/>
    <property type="project" value="UniProtKB-KW"/>
</dbReference>
<feature type="domain" description="Glycosyl transferase family 28 C-terminal" evidence="12">
    <location>
        <begin position="178"/>
        <end position="341"/>
    </location>
</feature>
<dbReference type="EMBL" id="CP063185">
    <property type="protein sequence ID" value="QYC74747.1"/>
    <property type="molecule type" value="Genomic_DNA"/>
</dbReference>
<dbReference type="RefSeq" id="WP_010232745.1">
    <property type="nucleotide sequence ID" value="NZ_CP035278.1"/>
</dbReference>
<dbReference type="GO" id="GO:0005975">
    <property type="term" value="P:carbohydrate metabolic process"/>
    <property type="evidence" value="ECO:0007669"/>
    <property type="project" value="InterPro"/>
</dbReference>